<evidence type="ECO:0000313" key="1">
    <source>
        <dbReference type="EMBL" id="OTI58210.1"/>
    </source>
</evidence>
<name>A0A1Y3KYW0_PSEAI</name>
<protein>
    <submittedName>
        <fullName evidence="1">Uncharacterized protein</fullName>
    </submittedName>
</protein>
<dbReference type="AlphaFoldDB" id="A0A1Y3KYW0"/>
<organism evidence="1 2">
    <name type="scientific">Pseudomonas aeruginosa</name>
    <dbReference type="NCBI Taxonomy" id="287"/>
    <lineage>
        <taxon>Bacteria</taxon>
        <taxon>Pseudomonadati</taxon>
        <taxon>Pseudomonadota</taxon>
        <taxon>Gammaproteobacteria</taxon>
        <taxon>Pseudomonadales</taxon>
        <taxon>Pseudomonadaceae</taxon>
        <taxon>Pseudomonas</taxon>
    </lineage>
</organism>
<dbReference type="Proteomes" id="UP000194857">
    <property type="component" value="Unassembled WGS sequence"/>
</dbReference>
<sequence>MQMPEVEVGVARFSDLTSQANNEGELVYRRANWECLVHQRGLSSAGGLFYFFLRFMGALIFLIGAVRFFNLASPAALLTLVGRNKTPDKPLGALP</sequence>
<proteinExistence type="predicted"/>
<dbReference type="RefSeq" id="WP_003116291.1">
    <property type="nucleotide sequence ID" value="NZ_BSAU01000019.1"/>
</dbReference>
<gene>
    <name evidence="1" type="ORF">CAZ10_24130</name>
</gene>
<dbReference type="EMBL" id="NFFZ01000014">
    <property type="protein sequence ID" value="OTI58210.1"/>
    <property type="molecule type" value="Genomic_DNA"/>
</dbReference>
<reference evidence="2" key="1">
    <citation type="submission" date="2017-05" db="EMBL/GenBank/DDBJ databases">
        <authorList>
            <person name="Giani T."/>
            <person name="Arena F."/>
            <person name="Pollini S."/>
            <person name="Di Pilato V."/>
            <person name="D'Andrea M.M."/>
            <person name="Henrici De Angelis L."/>
            <person name="Bassetti M."/>
            <person name="Rossolini G.M."/>
        </authorList>
    </citation>
    <scope>NUCLEOTIDE SEQUENCE [LARGE SCALE GENOMIC DNA]</scope>
    <source>
        <strain evidence="2">S567_C10_BS</strain>
    </source>
</reference>
<accession>A0A1Y3KYW0</accession>
<comment type="caution">
    <text evidence="1">The sequence shown here is derived from an EMBL/GenBank/DDBJ whole genome shotgun (WGS) entry which is preliminary data.</text>
</comment>
<evidence type="ECO:0000313" key="2">
    <source>
        <dbReference type="Proteomes" id="UP000194857"/>
    </source>
</evidence>